<dbReference type="InterPro" id="IPR033309">
    <property type="entry name" value="Mus81"/>
</dbReference>
<dbReference type="SMART" id="SM00891">
    <property type="entry name" value="ERCC4"/>
    <property type="match status" value="1"/>
</dbReference>
<dbReference type="GO" id="GO:0000727">
    <property type="term" value="P:double-strand break repair via break-induced replication"/>
    <property type="evidence" value="ECO:0007669"/>
    <property type="project" value="TreeGrafter"/>
</dbReference>
<proteinExistence type="predicted"/>
<dbReference type="GO" id="GO:0008821">
    <property type="term" value="F:crossover junction DNA endonuclease activity"/>
    <property type="evidence" value="ECO:0007669"/>
    <property type="project" value="InterPro"/>
</dbReference>
<evidence type="ECO:0000256" key="1">
    <source>
        <dbReference type="ARBA" id="ARBA00022801"/>
    </source>
</evidence>
<dbReference type="PANTHER" id="PTHR13451:SF0">
    <property type="entry name" value="CROSSOVER JUNCTION ENDONUCLEASE MUS81"/>
    <property type="match status" value="1"/>
</dbReference>
<organism evidence="3">
    <name type="scientific">viral metagenome</name>
    <dbReference type="NCBI Taxonomy" id="1070528"/>
    <lineage>
        <taxon>unclassified sequences</taxon>
        <taxon>metagenomes</taxon>
        <taxon>organismal metagenomes</taxon>
    </lineage>
</organism>
<dbReference type="InterPro" id="IPR011335">
    <property type="entry name" value="Restrct_endonuc-II-like"/>
</dbReference>
<dbReference type="InterPro" id="IPR006166">
    <property type="entry name" value="ERCC4_domain"/>
</dbReference>
<dbReference type="EMBL" id="MN740011">
    <property type="protein sequence ID" value="QHT83741.1"/>
    <property type="molecule type" value="Genomic_DNA"/>
</dbReference>
<dbReference type="GO" id="GO:0005634">
    <property type="term" value="C:nucleus"/>
    <property type="evidence" value="ECO:0007669"/>
    <property type="project" value="TreeGrafter"/>
</dbReference>
<dbReference type="Gene3D" id="3.40.50.10130">
    <property type="match status" value="1"/>
</dbReference>
<evidence type="ECO:0000313" key="3">
    <source>
        <dbReference type="EMBL" id="QHT83741.1"/>
    </source>
</evidence>
<dbReference type="GO" id="GO:0048476">
    <property type="term" value="C:Holliday junction resolvase complex"/>
    <property type="evidence" value="ECO:0007669"/>
    <property type="project" value="TreeGrafter"/>
</dbReference>
<dbReference type="GO" id="GO:0031573">
    <property type="term" value="P:mitotic intra-S DNA damage checkpoint signaling"/>
    <property type="evidence" value="ECO:0007669"/>
    <property type="project" value="TreeGrafter"/>
</dbReference>
<dbReference type="SUPFAM" id="SSF52980">
    <property type="entry name" value="Restriction endonuclease-like"/>
    <property type="match status" value="1"/>
</dbReference>
<keyword evidence="1" id="KW-0378">Hydrolase</keyword>
<reference evidence="3" key="1">
    <citation type="journal article" date="2020" name="Nature">
        <title>Giant virus diversity and host interactions through global metagenomics.</title>
        <authorList>
            <person name="Schulz F."/>
            <person name="Roux S."/>
            <person name="Paez-Espino D."/>
            <person name="Jungbluth S."/>
            <person name="Walsh D.A."/>
            <person name="Denef V.J."/>
            <person name="McMahon K.D."/>
            <person name="Konstantinidis K.T."/>
            <person name="Eloe-Fadrosh E.A."/>
            <person name="Kyrpides N.C."/>
            <person name="Woyke T."/>
        </authorList>
    </citation>
    <scope>NUCLEOTIDE SEQUENCE</scope>
    <source>
        <strain evidence="3">GVMAG-M-3300023184-168</strain>
    </source>
</reference>
<dbReference type="Pfam" id="PF02732">
    <property type="entry name" value="ERCC4"/>
    <property type="match status" value="1"/>
</dbReference>
<dbReference type="PANTHER" id="PTHR13451">
    <property type="entry name" value="CLASS II CROSSOVER JUNCTION ENDONUCLEASE MUS81"/>
    <property type="match status" value="1"/>
</dbReference>
<name>A0A6C0HST8_9ZZZZ</name>
<dbReference type="AlphaFoldDB" id="A0A6C0HST8"/>
<dbReference type="CDD" id="cd20074">
    <property type="entry name" value="XPF_nuclease_Mus81"/>
    <property type="match status" value="1"/>
</dbReference>
<feature type="domain" description="ERCC4" evidence="2">
    <location>
        <begin position="2"/>
        <end position="99"/>
    </location>
</feature>
<dbReference type="GO" id="GO:0003677">
    <property type="term" value="F:DNA binding"/>
    <property type="evidence" value="ECO:0007669"/>
    <property type="project" value="InterPro"/>
</dbReference>
<dbReference type="GO" id="GO:0000712">
    <property type="term" value="P:resolution of meiotic recombination intermediates"/>
    <property type="evidence" value="ECO:0007669"/>
    <property type="project" value="TreeGrafter"/>
</dbReference>
<accession>A0A6C0HST8</accession>
<sequence length="290" mass="33588">MRLIIDKRETALFQKCSEEISRLPEETTKKIIVLQQDLPIGDIIIQKDDETTLIIIERKSFSDLLSSIKDGRYEEQSHRLLNTSELPPHSIIYLLEGMFSNLKNPKDKNLIYSCITSLNFFKGFSIMRTSTIYETAEWLILLVLKITKELEKRREPYFLSSPYLRNFTQNIQPTKEEEEENKEGNQEKNNTIIETTEKYCNFVKKVKKENITPENIGEIILSQIPGISSITAIAIMKNFSTFPKFMAELEKNPECMNDIKLETNGKFRKISKSSIENIIKYLSQGNQGSP</sequence>
<protein>
    <recommendedName>
        <fullName evidence="2">ERCC4 domain-containing protein</fullName>
    </recommendedName>
</protein>
<dbReference type="GO" id="GO:0006308">
    <property type="term" value="P:DNA catabolic process"/>
    <property type="evidence" value="ECO:0007669"/>
    <property type="project" value="InterPro"/>
</dbReference>
<dbReference type="GO" id="GO:0048257">
    <property type="term" value="F:3'-flap endonuclease activity"/>
    <property type="evidence" value="ECO:0007669"/>
    <property type="project" value="TreeGrafter"/>
</dbReference>
<dbReference type="InterPro" id="IPR047416">
    <property type="entry name" value="XPF_nuclease_Mus81"/>
</dbReference>
<evidence type="ECO:0000259" key="2">
    <source>
        <dbReference type="SMART" id="SM00891"/>
    </source>
</evidence>